<organism evidence="2 3">
    <name type="scientific">Gigaspora rosea</name>
    <dbReference type="NCBI Taxonomy" id="44941"/>
    <lineage>
        <taxon>Eukaryota</taxon>
        <taxon>Fungi</taxon>
        <taxon>Fungi incertae sedis</taxon>
        <taxon>Mucoromycota</taxon>
        <taxon>Glomeromycotina</taxon>
        <taxon>Glomeromycetes</taxon>
        <taxon>Diversisporales</taxon>
        <taxon>Gigasporaceae</taxon>
        <taxon>Gigaspora</taxon>
    </lineage>
</organism>
<reference evidence="2 3" key="1">
    <citation type="submission" date="2018-06" db="EMBL/GenBank/DDBJ databases">
        <title>Comparative genomics reveals the genomic features of Rhizophagus irregularis, R. cerebriforme, R. diaphanum and Gigaspora rosea, and their symbiotic lifestyle signature.</title>
        <authorList>
            <person name="Morin E."/>
            <person name="San Clemente H."/>
            <person name="Chen E.C.H."/>
            <person name="De La Providencia I."/>
            <person name="Hainaut M."/>
            <person name="Kuo A."/>
            <person name="Kohler A."/>
            <person name="Murat C."/>
            <person name="Tang N."/>
            <person name="Roy S."/>
            <person name="Loubradou J."/>
            <person name="Henrissat B."/>
            <person name="Grigoriev I.V."/>
            <person name="Corradi N."/>
            <person name="Roux C."/>
            <person name="Martin F.M."/>
        </authorList>
    </citation>
    <scope>NUCLEOTIDE SEQUENCE [LARGE SCALE GENOMIC DNA]</scope>
    <source>
        <strain evidence="2 3">DAOM 194757</strain>
    </source>
</reference>
<accession>A0A397W630</accession>
<keyword evidence="3" id="KW-1185">Reference proteome</keyword>
<dbReference type="EMBL" id="QKWP01000020">
    <property type="protein sequence ID" value="RIB30154.1"/>
    <property type="molecule type" value="Genomic_DNA"/>
</dbReference>
<keyword evidence="1" id="KW-0732">Signal</keyword>
<proteinExistence type="predicted"/>
<evidence type="ECO:0000313" key="2">
    <source>
        <dbReference type="EMBL" id="RIB30154.1"/>
    </source>
</evidence>
<feature type="chain" id="PRO_5017471914" description="IPT/TIG domain-containing protein" evidence="1">
    <location>
        <begin position="22"/>
        <end position="139"/>
    </location>
</feature>
<name>A0A397W630_9GLOM</name>
<evidence type="ECO:0000313" key="3">
    <source>
        <dbReference type="Proteomes" id="UP000266673"/>
    </source>
</evidence>
<feature type="signal peptide" evidence="1">
    <location>
        <begin position="1"/>
        <end position="21"/>
    </location>
</feature>
<dbReference type="Proteomes" id="UP000266673">
    <property type="component" value="Unassembled WGS sequence"/>
</dbReference>
<evidence type="ECO:0008006" key="4">
    <source>
        <dbReference type="Google" id="ProtNLM"/>
    </source>
</evidence>
<comment type="caution">
    <text evidence="2">The sequence shown here is derived from an EMBL/GenBank/DDBJ whole genome shotgun (WGS) entry which is preliminary data.</text>
</comment>
<evidence type="ECO:0000256" key="1">
    <source>
        <dbReference type="SAM" id="SignalP"/>
    </source>
</evidence>
<dbReference type="AlphaFoldDB" id="A0A397W630"/>
<protein>
    <recommendedName>
        <fullName evidence="4">IPT/TIG domain-containing protein</fullName>
    </recommendedName>
</protein>
<sequence length="139" mass="15852">MMNKNFSFIFILLAIFSVVTPNDYESCFEQDVPNLEVSFQPDPIPAPGTGNPTIFTVTGTALNNSIFVDTDLIEFNYYSNFLESNPSYSLKVPYGKGTFTQNYTITTPEFTQSNHVIQIVLFNNYQMAGCIRFKRDHFQ</sequence>
<gene>
    <name evidence="2" type="ORF">C2G38_2054726</name>
</gene>